<dbReference type="PANTHER" id="PTHR23023">
    <property type="entry name" value="DIMETHYLANILINE MONOOXYGENASE"/>
    <property type="match status" value="1"/>
</dbReference>
<dbReference type="Proteomes" id="UP000722791">
    <property type="component" value="Unassembled WGS sequence"/>
</dbReference>
<dbReference type="InterPro" id="IPR050346">
    <property type="entry name" value="FMO-like"/>
</dbReference>
<keyword evidence="3" id="KW-0560">Oxidoreductase</keyword>
<keyword evidence="1" id="KW-0285">Flavoprotein</keyword>
<evidence type="ECO:0000256" key="4">
    <source>
        <dbReference type="SAM" id="MobiDB-lite"/>
    </source>
</evidence>
<feature type="region of interest" description="Disordered" evidence="4">
    <location>
        <begin position="1069"/>
        <end position="1111"/>
    </location>
</feature>
<evidence type="ECO:0008006" key="7">
    <source>
        <dbReference type="Google" id="ProtNLM"/>
    </source>
</evidence>
<feature type="compositionally biased region" description="Polar residues" evidence="4">
    <location>
        <begin position="1500"/>
        <end position="1511"/>
    </location>
</feature>
<feature type="region of interest" description="Disordered" evidence="4">
    <location>
        <begin position="1174"/>
        <end position="1195"/>
    </location>
</feature>
<evidence type="ECO:0000313" key="6">
    <source>
        <dbReference type="Proteomes" id="UP000722791"/>
    </source>
</evidence>
<protein>
    <recommendedName>
        <fullName evidence="7">Flavin-containing monooxygenase</fullName>
    </recommendedName>
</protein>
<proteinExistence type="predicted"/>
<dbReference type="EMBL" id="BNCQ01000015">
    <property type="protein sequence ID" value="GIM04101.1"/>
    <property type="molecule type" value="Genomic_DNA"/>
</dbReference>
<feature type="compositionally biased region" description="Acidic residues" evidence="4">
    <location>
        <begin position="1145"/>
        <end position="1159"/>
    </location>
</feature>
<evidence type="ECO:0000313" key="5">
    <source>
        <dbReference type="EMBL" id="GIM04101.1"/>
    </source>
</evidence>
<feature type="region of interest" description="Disordered" evidence="4">
    <location>
        <begin position="586"/>
        <end position="649"/>
    </location>
</feature>
<dbReference type="InterPro" id="IPR036188">
    <property type="entry name" value="FAD/NAD-bd_sf"/>
</dbReference>
<feature type="region of interest" description="Disordered" evidence="4">
    <location>
        <begin position="1482"/>
        <end position="1513"/>
    </location>
</feature>
<dbReference type="Gene3D" id="3.50.50.60">
    <property type="entry name" value="FAD/NAD(P)-binding domain"/>
    <property type="match status" value="2"/>
</dbReference>
<feature type="compositionally biased region" description="Pro residues" evidence="4">
    <location>
        <begin position="1079"/>
        <end position="1093"/>
    </location>
</feature>
<comment type="caution">
    <text evidence="5">The sequence shown here is derived from an EMBL/GenBank/DDBJ whole genome shotgun (WGS) entry which is preliminary data.</text>
</comment>
<reference evidence="5" key="1">
    <citation type="journal article" date="2021" name="Proc. Natl. Acad. Sci. U.S.A.">
        <title>Three genomes in the algal genus Volvox reveal the fate of a haploid sex-determining region after a transition to homothallism.</title>
        <authorList>
            <person name="Yamamoto K."/>
            <person name="Hamaji T."/>
            <person name="Kawai-Toyooka H."/>
            <person name="Matsuzaki R."/>
            <person name="Takahashi F."/>
            <person name="Nishimura Y."/>
            <person name="Kawachi M."/>
            <person name="Noguchi H."/>
            <person name="Minakuchi Y."/>
            <person name="Umen J.G."/>
            <person name="Toyoda A."/>
            <person name="Nozaki H."/>
        </authorList>
    </citation>
    <scope>NUCLEOTIDE SEQUENCE</scope>
    <source>
        <strain evidence="5">NIES-3785</strain>
    </source>
</reference>
<feature type="compositionally biased region" description="Low complexity" evidence="4">
    <location>
        <begin position="620"/>
        <end position="634"/>
    </location>
</feature>
<gene>
    <name evidence="5" type="ORF">Vretimale_8720</name>
</gene>
<dbReference type="PRINTS" id="PR00368">
    <property type="entry name" value="FADPNR"/>
</dbReference>
<feature type="compositionally biased region" description="Polar residues" evidence="4">
    <location>
        <begin position="596"/>
        <end position="613"/>
    </location>
</feature>
<evidence type="ECO:0000256" key="3">
    <source>
        <dbReference type="ARBA" id="ARBA00023002"/>
    </source>
</evidence>
<dbReference type="GO" id="GO:0016491">
    <property type="term" value="F:oxidoreductase activity"/>
    <property type="evidence" value="ECO:0007669"/>
    <property type="project" value="UniProtKB-KW"/>
</dbReference>
<evidence type="ECO:0000256" key="1">
    <source>
        <dbReference type="ARBA" id="ARBA00022630"/>
    </source>
</evidence>
<evidence type="ECO:0000256" key="2">
    <source>
        <dbReference type="ARBA" id="ARBA00022827"/>
    </source>
</evidence>
<feature type="region of interest" description="Disordered" evidence="4">
    <location>
        <begin position="1230"/>
        <end position="1259"/>
    </location>
</feature>
<accession>A0A8J4LNK5</accession>
<keyword evidence="2" id="KW-0274">FAD</keyword>
<name>A0A8J4LNK5_9CHLO</name>
<dbReference type="Pfam" id="PF13450">
    <property type="entry name" value="NAD_binding_8"/>
    <property type="match status" value="1"/>
</dbReference>
<dbReference type="SUPFAM" id="SSF51905">
    <property type="entry name" value="FAD/NAD(P)-binding domain"/>
    <property type="match status" value="1"/>
</dbReference>
<organism evidence="5 6">
    <name type="scientific">Volvox reticuliferus</name>
    <dbReference type="NCBI Taxonomy" id="1737510"/>
    <lineage>
        <taxon>Eukaryota</taxon>
        <taxon>Viridiplantae</taxon>
        <taxon>Chlorophyta</taxon>
        <taxon>core chlorophytes</taxon>
        <taxon>Chlorophyceae</taxon>
        <taxon>CS clade</taxon>
        <taxon>Chlamydomonadales</taxon>
        <taxon>Volvocaceae</taxon>
        <taxon>Volvox</taxon>
    </lineage>
</organism>
<feature type="region of interest" description="Disordered" evidence="4">
    <location>
        <begin position="1129"/>
        <end position="1159"/>
    </location>
</feature>
<sequence length="1653" mass="171538">MTNAGPSGRLAINSVTDVLVVGAGPAGLATTAACLSAGFNVIVLEQSPTVGGWTRGENCDKGCTGQAEPLLFSDANFTGNLPSQPKIQDVHFYLASFASYYNVTDHVRLSCRATHVRFDAASGRWCVVYQDLALGKSFRTSADFVVLCTGHGLPEGGLHADKLLQETRLRTGGSAGGGDGGVVDGGAGGVVMHANEASVDQISDFAATEITVIGDGEAAVDCASALALLRRGHNMKLIMSTCGTIPHSGSETSSAAAATTGPVVTGASLLEESRRRALHAALQPHPSLPPPGAVDRVLRAPTKRRFWAYVKGRAAAAAVSLSGGCGAAAGGDFVNSSIRTVGTSSASPTPAQQTRLVLWAPSFRDPRVMPFLEPDLRRALLLQGDTQQSSDHLVLYRGVVHPDVPGLAFVGWKAHAATPLLVLELQAQWLVALLTARLQLPPIADMYDDMARQRAWRAAALASPLMSARGSLARTHDGHYIRQLLTDLTDIVELRKQRWEPASAGYASGRTLPGGQSPISACDGRPRLGGLGACFGAATAAGTGTVKPIGMRHTQAGESANSRYDNAVQEVFAVTSLVPTTQPVFRRDAPRPAFSFQRNSGGEPLQTTGQSSLRPPVSPAAAAAAAGAEEQGAEPIISKRHPLPGVRQLSPTCPTPNRHASGVAIGCNGSSASAVAGGSGFRVKMYIHSPPMAPYLQEKLRRAVQFPAVRMTDISGRDGGLGGPRVCTLWASHNPQCGTASQDASATEYDLTAYTRDHRRRHRVNGSDISCSVRQLLYPIFSDARGCDVDGGAGGNGGVPFGSTSPVVTAAAAAVTSTTALSSIVGRSCGSTYVSGGRLSRGSAGEETREADLSARLRRMSQSAGVDISTLVDIVADDGGYAGTAAGLYGSQILLPLPPTVVNGTLLKAQGSAYGGAATSSASGRGGCAGDGFQQQRRPLPCHTLESYPHITEVAGVPAKAMYGTDLCDGAMVAGQLNATTVQDVQVPAGICVSTSGVSDDGDRAVKGYLSHAAMAADLDRDTAVGTAAVSEVKVADQSEALDASNLPPPSPFLSHNVALDANQQFPTTADSRLRPQRQPRPPVTPPPPPPFQLPKQPTQPQYPWSVPGMGFGGIDTRDAAGVRLYDSHIRENQSIGRDNGDGGENGDSDGDSDSFTDPDDIILTLRRLVNVSGTHGNGSGNDRGSADVSDVDVDGEDCSPGLGFHHHAAVGITGDERKLDSGVTLACPVSPHTAPLQPPQLPRDRQSWSPPVRPHLQPSAPRLLHAQITAAAAAAAAATVVARTGATAATPYSRLSAPEASMLESPLLTAPAPAPASASASASSSLGRRLWWVTPPWAPPSRQASGIEAGQDVTSNPTYTNWLRSAAASIMTRESARRRESCPGGYSYSPGGNSYIPGGYSYSPGCYSYSPGGNNDSPGGYSCSYNPMDVNEALMEAACWSSSRQSLLQLPAAAFTVASAAGTSRSMGPQGEHQYRQLRARRDTADGSGLSGCTHRQRGNTTTQEGSELSVSGRAAAGVDVAYGGRGSCATPEMVGAEAGDTSVETGVVCEGGIPGGNGSGNEGGGMVAQRPRCSLLERSGPLTAVGHQGPAWSVRHEIQERHDRIVREISCWLREALERKAQAQMDSAAGAGAGGVIITGERTKPPQHWQW</sequence>